<accession>F2EGF5</accession>
<dbReference type="OrthoDB" id="10519424at2759"/>
<protein>
    <submittedName>
        <fullName evidence="2">Predicted protein</fullName>
    </submittedName>
</protein>
<dbReference type="EMBL" id="AK375232">
    <property type="protein sequence ID" value="BAK06427.1"/>
    <property type="molecule type" value="mRNA"/>
</dbReference>
<dbReference type="AlphaFoldDB" id="F2EGF5"/>
<keyword evidence="1" id="KW-0732">Signal</keyword>
<name>F2EGF5_HORVV</name>
<dbReference type="GeneID" id="123444291"/>
<evidence type="ECO:0000313" key="2">
    <source>
        <dbReference type="EMBL" id="BAK06427.1"/>
    </source>
</evidence>
<evidence type="ECO:0000256" key="1">
    <source>
        <dbReference type="SAM" id="SignalP"/>
    </source>
</evidence>
<feature type="chain" id="PRO_5003282012" evidence="1">
    <location>
        <begin position="26"/>
        <end position="119"/>
    </location>
</feature>
<feature type="signal peptide" evidence="1">
    <location>
        <begin position="1"/>
        <end position="25"/>
    </location>
</feature>
<dbReference type="RefSeq" id="XP_044976904.1">
    <property type="nucleotide sequence ID" value="XM_045120969.1"/>
</dbReference>
<dbReference type="KEGG" id="hvg:123444291"/>
<sequence length="119" mass="13036">MAARGGKALVLAMLISFLAVQGTLGDFPFRCCHCDEYRRCKSNHPGLEEDHCILKSFKNCKLTSTMAAPRRAAGTVLAPTWVRPSQPVVATSERPTALERKQLHESWAAGEEIFGHTPG</sequence>
<organism evidence="2">
    <name type="scientific">Hordeum vulgare subsp. vulgare</name>
    <name type="common">Domesticated barley</name>
    <dbReference type="NCBI Taxonomy" id="112509"/>
    <lineage>
        <taxon>Eukaryota</taxon>
        <taxon>Viridiplantae</taxon>
        <taxon>Streptophyta</taxon>
        <taxon>Embryophyta</taxon>
        <taxon>Tracheophyta</taxon>
        <taxon>Spermatophyta</taxon>
        <taxon>Magnoliopsida</taxon>
        <taxon>Liliopsida</taxon>
        <taxon>Poales</taxon>
        <taxon>Poaceae</taxon>
        <taxon>BOP clade</taxon>
        <taxon>Pooideae</taxon>
        <taxon>Triticodae</taxon>
        <taxon>Triticeae</taxon>
        <taxon>Hordeinae</taxon>
        <taxon>Hordeum</taxon>
    </lineage>
</organism>
<proteinExistence type="evidence at transcript level"/>
<reference evidence="2" key="1">
    <citation type="journal article" date="2011" name="Plant Physiol.">
        <title>Comprehensive sequence analysis of 24,783 barley full-length cDNAs derived from 12 clone libraries.</title>
        <authorList>
            <person name="Matsumoto T."/>
            <person name="Tanaka T."/>
            <person name="Sakai H."/>
            <person name="Amano N."/>
            <person name="Kanamori H."/>
            <person name="Kurita K."/>
            <person name="Kikuta A."/>
            <person name="Kamiya K."/>
            <person name="Yamamoto M."/>
            <person name="Ikawa H."/>
            <person name="Fujii N."/>
            <person name="Hori K."/>
            <person name="Itoh T."/>
            <person name="Sato K."/>
        </authorList>
    </citation>
    <scope>NUCLEOTIDE SEQUENCE</scope>
    <source>
        <tissue evidence="2">Flower</tissue>
    </source>
</reference>